<keyword evidence="3" id="KW-1185">Reference proteome</keyword>
<dbReference type="InParanoid" id="A0A1J7J3K8"/>
<evidence type="ECO:0000313" key="3">
    <source>
        <dbReference type="Proteomes" id="UP000182658"/>
    </source>
</evidence>
<gene>
    <name evidence="2" type="ORF">CONLIGDRAFT_687870</name>
</gene>
<keyword evidence="1" id="KW-0472">Membrane</keyword>
<dbReference type="AlphaFoldDB" id="A0A1J7J3K8"/>
<accession>A0A1J7J3K8</accession>
<organism evidence="2 3">
    <name type="scientific">Coniochaeta ligniaria NRRL 30616</name>
    <dbReference type="NCBI Taxonomy" id="1408157"/>
    <lineage>
        <taxon>Eukaryota</taxon>
        <taxon>Fungi</taxon>
        <taxon>Dikarya</taxon>
        <taxon>Ascomycota</taxon>
        <taxon>Pezizomycotina</taxon>
        <taxon>Sordariomycetes</taxon>
        <taxon>Sordariomycetidae</taxon>
        <taxon>Coniochaetales</taxon>
        <taxon>Coniochaetaceae</taxon>
        <taxon>Coniochaeta</taxon>
    </lineage>
</organism>
<evidence type="ECO:0000313" key="2">
    <source>
        <dbReference type="EMBL" id="OIW22098.1"/>
    </source>
</evidence>
<dbReference type="EMBL" id="KV875180">
    <property type="protein sequence ID" value="OIW22098.1"/>
    <property type="molecule type" value="Genomic_DNA"/>
</dbReference>
<feature type="transmembrane region" description="Helical" evidence="1">
    <location>
        <begin position="143"/>
        <end position="161"/>
    </location>
</feature>
<feature type="transmembrane region" description="Helical" evidence="1">
    <location>
        <begin position="95"/>
        <end position="113"/>
    </location>
</feature>
<sequence length="193" mass="20588">MLQDLSLIRGMPIFGPSMIAVLVAIPLVSIAGPHLMRYPAPGEGISFFTVAVGVIGRIILSPLRRENSPETIVLSTLVGGASVMLVPARELGGDFWYITLSYCFLLLVMLTSLSHLTHVFARYGTCIDAKVNGSLGVFGPEKFGTIAAILFLAVPAVIVLASDRIVCMSVELPEDLNVPPPQPFEIYASMASA</sequence>
<feature type="transmembrane region" description="Helical" evidence="1">
    <location>
        <begin position="72"/>
        <end position="89"/>
    </location>
</feature>
<feature type="transmembrane region" description="Helical" evidence="1">
    <location>
        <begin position="44"/>
        <end position="60"/>
    </location>
</feature>
<keyword evidence="1" id="KW-1133">Transmembrane helix</keyword>
<dbReference type="Proteomes" id="UP000182658">
    <property type="component" value="Unassembled WGS sequence"/>
</dbReference>
<name>A0A1J7J3K8_9PEZI</name>
<keyword evidence="1" id="KW-0812">Transmembrane</keyword>
<protein>
    <submittedName>
        <fullName evidence="2">Uncharacterized protein</fullName>
    </submittedName>
</protein>
<evidence type="ECO:0000256" key="1">
    <source>
        <dbReference type="SAM" id="Phobius"/>
    </source>
</evidence>
<proteinExistence type="predicted"/>
<reference evidence="2 3" key="1">
    <citation type="submission" date="2016-10" db="EMBL/GenBank/DDBJ databases">
        <title>Draft genome sequence of Coniochaeta ligniaria NRRL30616, a lignocellulolytic fungus for bioabatement of inhibitors in plant biomass hydrolysates.</title>
        <authorList>
            <consortium name="DOE Joint Genome Institute"/>
            <person name="Jimenez D.J."/>
            <person name="Hector R.E."/>
            <person name="Riley R."/>
            <person name="Sun H."/>
            <person name="Grigoriev I.V."/>
            <person name="Van Elsas J.D."/>
            <person name="Nichols N.N."/>
        </authorList>
    </citation>
    <scope>NUCLEOTIDE SEQUENCE [LARGE SCALE GENOMIC DNA]</scope>
    <source>
        <strain evidence="2 3">NRRL 30616</strain>
    </source>
</reference>
<feature type="transmembrane region" description="Helical" evidence="1">
    <location>
        <begin position="12"/>
        <end position="32"/>
    </location>
</feature>